<dbReference type="InterPro" id="IPR027640">
    <property type="entry name" value="Kinesin-like_fam"/>
</dbReference>
<dbReference type="GO" id="GO:0008017">
    <property type="term" value="F:microtubule binding"/>
    <property type="evidence" value="ECO:0007669"/>
    <property type="project" value="InterPro"/>
</dbReference>
<dbReference type="Pfam" id="PF00225">
    <property type="entry name" value="Kinesin"/>
    <property type="match status" value="1"/>
</dbReference>
<keyword evidence="3 7" id="KW-0175">Coiled coil</keyword>
<feature type="domain" description="Kinesin motor" evidence="9">
    <location>
        <begin position="1"/>
        <end position="70"/>
    </location>
</feature>
<keyword evidence="5" id="KW-0963">Cytoplasm</keyword>
<dbReference type="GO" id="GO:0003777">
    <property type="term" value="F:microtubule motor activity"/>
    <property type="evidence" value="ECO:0007669"/>
    <property type="project" value="InterPro"/>
</dbReference>
<organism evidence="10 11">
    <name type="scientific">Syphacia muris</name>
    <dbReference type="NCBI Taxonomy" id="451379"/>
    <lineage>
        <taxon>Eukaryota</taxon>
        <taxon>Metazoa</taxon>
        <taxon>Ecdysozoa</taxon>
        <taxon>Nematoda</taxon>
        <taxon>Chromadorea</taxon>
        <taxon>Rhabditida</taxon>
        <taxon>Spirurina</taxon>
        <taxon>Oxyuridomorpha</taxon>
        <taxon>Oxyuroidea</taxon>
        <taxon>Oxyuridae</taxon>
        <taxon>Syphacia</taxon>
    </lineage>
</organism>
<feature type="compositionally biased region" description="Polar residues" evidence="8">
    <location>
        <begin position="528"/>
        <end position="548"/>
    </location>
</feature>
<dbReference type="InterPro" id="IPR027417">
    <property type="entry name" value="P-loop_NTPase"/>
</dbReference>
<dbReference type="PROSITE" id="PS50067">
    <property type="entry name" value="KINESIN_MOTOR_2"/>
    <property type="match status" value="1"/>
</dbReference>
<dbReference type="SUPFAM" id="SSF52540">
    <property type="entry name" value="P-loop containing nucleoside triphosphate hydrolases"/>
    <property type="match status" value="1"/>
</dbReference>
<dbReference type="GO" id="GO:0005524">
    <property type="term" value="F:ATP binding"/>
    <property type="evidence" value="ECO:0007669"/>
    <property type="project" value="InterPro"/>
</dbReference>
<dbReference type="AlphaFoldDB" id="A0A0N5APT7"/>
<comment type="subcellular location">
    <subcellularLocation>
        <location evidence="1">Cytoplasm</location>
        <location evidence="1">Cytoskeleton</location>
    </subcellularLocation>
</comment>
<dbReference type="GO" id="GO:0005874">
    <property type="term" value="C:microtubule"/>
    <property type="evidence" value="ECO:0007669"/>
    <property type="project" value="UniProtKB-KW"/>
</dbReference>
<feature type="coiled-coil region" evidence="7">
    <location>
        <begin position="85"/>
        <end position="119"/>
    </location>
</feature>
<keyword evidence="10" id="KW-1185">Reference proteome</keyword>
<name>A0A0N5APT7_9BILA</name>
<proteinExistence type="inferred from homology"/>
<dbReference type="PANTHER" id="PTHR47968:SF36">
    <property type="entry name" value="KINESIN HEAVY CHAIN ISOFORM X1"/>
    <property type="match status" value="1"/>
</dbReference>
<evidence type="ECO:0000256" key="4">
    <source>
        <dbReference type="ARBA" id="ARBA00023175"/>
    </source>
</evidence>
<keyword evidence="2" id="KW-0493">Microtubule</keyword>
<dbReference type="STRING" id="451379.A0A0N5APT7"/>
<evidence type="ECO:0000256" key="7">
    <source>
        <dbReference type="SAM" id="Coils"/>
    </source>
</evidence>
<dbReference type="InterPro" id="IPR001752">
    <property type="entry name" value="Kinesin_motor_dom"/>
</dbReference>
<protein>
    <submittedName>
        <fullName evidence="11">Kinesin motor domain-containing protein</fullName>
    </submittedName>
</protein>
<feature type="coiled-coil region" evidence="7">
    <location>
        <begin position="500"/>
        <end position="527"/>
    </location>
</feature>
<feature type="region of interest" description="Disordered" evidence="8">
    <location>
        <begin position="527"/>
        <end position="548"/>
    </location>
</feature>
<feature type="coiled-coil region" evidence="7">
    <location>
        <begin position="198"/>
        <end position="229"/>
    </location>
</feature>
<dbReference type="Proteomes" id="UP000046393">
    <property type="component" value="Unplaced"/>
</dbReference>
<dbReference type="GO" id="GO:0007018">
    <property type="term" value="P:microtubule-based movement"/>
    <property type="evidence" value="ECO:0007669"/>
    <property type="project" value="InterPro"/>
</dbReference>
<comment type="similarity">
    <text evidence="6">Belongs to the TRAFAC class myosin-kinesin ATPase superfamily. Kinesin family.</text>
</comment>
<evidence type="ECO:0000256" key="2">
    <source>
        <dbReference type="ARBA" id="ARBA00022701"/>
    </source>
</evidence>
<dbReference type="PANTHER" id="PTHR47968">
    <property type="entry name" value="CENTROMERE PROTEIN E"/>
    <property type="match status" value="1"/>
</dbReference>
<evidence type="ECO:0000256" key="5">
    <source>
        <dbReference type="ARBA" id="ARBA00023212"/>
    </source>
</evidence>
<keyword evidence="4" id="KW-0505">Motor protein</keyword>
<sequence>MLGRVIRALSESDFKQGSYIAYRDSALTLLLKDSLGGNSQTAVIVTVHPNKRFIDETVLTLRFAQQVKKVKNHVSVNEDLTGESVDAFKAEIRRLNMELAEVKRRCQQMEVKAEKVAEKDHLIEQLKIEHEKEMDEKIQELNVVKVRYARCIDSFELLRRYQETPAAVFDIINEYLELGGELQEGCCLPSRNCRGSDLANQTSECEENAEEFEKERKEKERSIDVEITKAGYNALRKRLSMGSKDNLGGPISLNSAAELKKDRRMTRFAMRSSSYNRRSGCVTLQPAFVGEDGSEDPFGKMKEVDAECENEKLKLECENNRLAQINEEFDELLMRSNKEKSELLVRNDQLLKDMQRMSEIIEEKENAIIQGNEELSKVRQMCRKAQLENEKHWKQICSLNTEKECLVRKTDELKEVIEDLESNEAVLRLNLSDKEKEMTQLNEKFEMKWDTLHQELFKSVTDIANSEELMSAKEDCDVAADCVDDLVHGSGSYRSKVRYMQRLREQLASSKERVVQLEKELALLKANRGTTKPQVTKSRASRQKGQSS</sequence>
<keyword evidence="5" id="KW-0206">Cytoskeleton</keyword>
<evidence type="ECO:0000256" key="8">
    <source>
        <dbReference type="SAM" id="MobiDB-lite"/>
    </source>
</evidence>
<evidence type="ECO:0000256" key="3">
    <source>
        <dbReference type="ARBA" id="ARBA00023054"/>
    </source>
</evidence>
<evidence type="ECO:0000313" key="10">
    <source>
        <dbReference type="Proteomes" id="UP000046393"/>
    </source>
</evidence>
<comment type="caution">
    <text evidence="6">Lacks conserved residue(s) required for the propagation of feature annotation.</text>
</comment>
<reference evidence="11" key="1">
    <citation type="submission" date="2016-04" db="UniProtKB">
        <authorList>
            <consortium name="WormBaseParasite"/>
        </authorList>
    </citation>
    <scope>IDENTIFICATION</scope>
</reference>
<evidence type="ECO:0000313" key="11">
    <source>
        <dbReference type="WBParaSite" id="SMUV_0000667501-mRNA-1"/>
    </source>
</evidence>
<feature type="coiled-coil region" evidence="7">
    <location>
        <begin position="301"/>
        <end position="444"/>
    </location>
</feature>
<evidence type="ECO:0000256" key="1">
    <source>
        <dbReference type="ARBA" id="ARBA00004245"/>
    </source>
</evidence>
<dbReference type="Gene3D" id="1.20.58.1980">
    <property type="match status" value="1"/>
</dbReference>
<accession>A0A0N5APT7</accession>
<dbReference type="WBParaSite" id="SMUV_0000667501-mRNA-1">
    <property type="protein sequence ID" value="SMUV_0000667501-mRNA-1"/>
    <property type="gene ID" value="SMUV_0000667501"/>
</dbReference>
<evidence type="ECO:0000259" key="9">
    <source>
        <dbReference type="PROSITE" id="PS50067"/>
    </source>
</evidence>
<evidence type="ECO:0000256" key="6">
    <source>
        <dbReference type="PROSITE-ProRule" id="PRU00283"/>
    </source>
</evidence>